<evidence type="ECO:0000259" key="1">
    <source>
        <dbReference type="Pfam" id="PF13649"/>
    </source>
</evidence>
<dbReference type="SUPFAM" id="SSF53335">
    <property type="entry name" value="S-adenosyl-L-methionine-dependent methyltransferases"/>
    <property type="match status" value="1"/>
</dbReference>
<dbReference type="InterPro" id="IPR026669">
    <property type="entry name" value="Arsenite_MeTrfase-like"/>
</dbReference>
<dbReference type="PANTHER" id="PTHR43675">
    <property type="entry name" value="ARSENITE METHYLTRANSFERASE"/>
    <property type="match status" value="1"/>
</dbReference>
<dbReference type="Proteomes" id="UP000178943">
    <property type="component" value="Unassembled WGS sequence"/>
</dbReference>
<dbReference type="PANTHER" id="PTHR43675:SF30">
    <property type="entry name" value="CYCLOPROPANE-FATTY-ACYL-PHOSPHOLIPID SYNTHASE"/>
    <property type="match status" value="1"/>
</dbReference>
<evidence type="ECO:0000313" key="3">
    <source>
        <dbReference type="Proteomes" id="UP000178943"/>
    </source>
</evidence>
<accession>A0A1F5VHP8</accession>
<dbReference type="CDD" id="cd02440">
    <property type="entry name" value="AdoMet_MTases"/>
    <property type="match status" value="1"/>
</dbReference>
<dbReference type="InterPro" id="IPR029063">
    <property type="entry name" value="SAM-dependent_MTases_sf"/>
</dbReference>
<organism evidence="2 3">
    <name type="scientific">Candidatus Fischerbacteria bacterium RBG_13_37_8</name>
    <dbReference type="NCBI Taxonomy" id="1817863"/>
    <lineage>
        <taxon>Bacteria</taxon>
        <taxon>Candidatus Fischeribacteriota</taxon>
    </lineage>
</organism>
<name>A0A1F5VHP8_9BACT</name>
<evidence type="ECO:0000313" key="2">
    <source>
        <dbReference type="EMBL" id="OGF62952.1"/>
    </source>
</evidence>
<dbReference type="EMBL" id="MFGW01000171">
    <property type="protein sequence ID" value="OGF62952.1"/>
    <property type="molecule type" value="Genomic_DNA"/>
</dbReference>
<protein>
    <recommendedName>
        <fullName evidence="1">Methyltransferase domain-containing protein</fullName>
    </recommendedName>
</protein>
<feature type="domain" description="Methyltransferase" evidence="1">
    <location>
        <begin position="64"/>
        <end position="176"/>
    </location>
</feature>
<reference evidence="2 3" key="1">
    <citation type="journal article" date="2016" name="Nat. Commun.">
        <title>Thousands of microbial genomes shed light on interconnected biogeochemical processes in an aquifer system.</title>
        <authorList>
            <person name="Anantharaman K."/>
            <person name="Brown C.T."/>
            <person name="Hug L.A."/>
            <person name="Sharon I."/>
            <person name="Castelle C.J."/>
            <person name="Probst A.J."/>
            <person name="Thomas B.C."/>
            <person name="Singh A."/>
            <person name="Wilkins M.J."/>
            <person name="Karaoz U."/>
            <person name="Brodie E.L."/>
            <person name="Williams K.H."/>
            <person name="Hubbard S.S."/>
            <person name="Banfield J.F."/>
        </authorList>
    </citation>
    <scope>NUCLEOTIDE SEQUENCE [LARGE SCALE GENOMIC DNA]</scope>
</reference>
<dbReference type="AlphaFoldDB" id="A0A1F5VHP8"/>
<dbReference type="Gene3D" id="3.40.50.150">
    <property type="entry name" value="Vaccinia Virus protein VP39"/>
    <property type="match status" value="1"/>
</dbReference>
<gene>
    <name evidence="2" type="ORF">A2Y62_04755</name>
</gene>
<dbReference type="Pfam" id="PF13649">
    <property type="entry name" value="Methyltransf_25"/>
    <property type="match status" value="1"/>
</dbReference>
<comment type="caution">
    <text evidence="2">The sequence shown here is derived from an EMBL/GenBank/DDBJ whole genome shotgun (WGS) entry which is preliminary data.</text>
</comment>
<dbReference type="GO" id="GO:0008168">
    <property type="term" value="F:methyltransferase activity"/>
    <property type="evidence" value="ECO:0007669"/>
    <property type="project" value="TreeGrafter"/>
</dbReference>
<sequence>MGILATIYHWFKGNAVEYKGVILPAQYMRFCGKEFKDNEYFLQSACKEAERLKNHLGFREGCAILDVGCGFGRLAIGLISAYGDKYQFHGIDVNRRAIDWCTKYITSKHPSFSFMHLDVRNERYNPLGSQSITDFFTMYKDQSFNIIYLYSVFTHIEKEDVEVYLNEFRRLLTLGGKVFFTAFVQSNVPDMVVNPSDYKKGWHGPLHCVRYSKEYMLKLVAGAGLAVSSFEYESEDNGQSVFMLSKGDGR</sequence>
<dbReference type="STRING" id="1817863.A2Y62_04755"/>
<proteinExistence type="predicted"/>
<dbReference type="InterPro" id="IPR041698">
    <property type="entry name" value="Methyltransf_25"/>
</dbReference>